<keyword evidence="1" id="KW-0489">Methyltransferase</keyword>
<sequence length="192" mass="20677">MSKDLSLFLGQLLRNPREISAVVPSSRSLAAAMAAPLAPGNGPVAEFGPGTGRITREILARGVPPRDLVLYEMNGAFCNLLRLNFPGVKVLNRPAQQAALDFRGSLAAVVSGLPLLSIPEPVQHDILSAAFTALRPGGCLVQFTYGTKPPVAEEVRQALDIVAWSGRRIWQNLPPARVYIYRRSAEISVVAR</sequence>
<dbReference type="SUPFAM" id="SSF53335">
    <property type="entry name" value="S-adenosyl-L-methionine-dependent methyltransferases"/>
    <property type="match status" value="1"/>
</dbReference>
<dbReference type="Proteomes" id="UP001652542">
    <property type="component" value="Unassembled WGS sequence"/>
</dbReference>
<keyword evidence="1" id="KW-0808">Transferase</keyword>
<dbReference type="CDD" id="cd02440">
    <property type="entry name" value="AdoMet_MTases"/>
    <property type="match status" value="1"/>
</dbReference>
<comment type="caution">
    <text evidence="1">The sequence shown here is derived from an EMBL/GenBank/DDBJ whole genome shotgun (WGS) entry which is preliminary data.</text>
</comment>
<protein>
    <submittedName>
        <fullName evidence="1">Methyltransferase type 12</fullName>
    </submittedName>
</protein>
<dbReference type="GO" id="GO:0008168">
    <property type="term" value="F:methyltransferase activity"/>
    <property type="evidence" value="ECO:0007669"/>
    <property type="project" value="UniProtKB-KW"/>
</dbReference>
<dbReference type="RefSeq" id="WP_263735593.1">
    <property type="nucleotide sequence ID" value="NZ_JAOWKY010000004.1"/>
</dbReference>
<dbReference type="InterPro" id="IPR029063">
    <property type="entry name" value="SAM-dependent_MTases_sf"/>
</dbReference>
<evidence type="ECO:0000313" key="2">
    <source>
        <dbReference type="Proteomes" id="UP001652542"/>
    </source>
</evidence>
<name>A0ABT2ZFM9_9RHOB</name>
<evidence type="ECO:0000313" key="1">
    <source>
        <dbReference type="EMBL" id="MCV2869922.1"/>
    </source>
</evidence>
<proteinExistence type="predicted"/>
<dbReference type="Gene3D" id="3.40.50.150">
    <property type="entry name" value="Vaccinia Virus protein VP39"/>
    <property type="match status" value="1"/>
</dbReference>
<keyword evidence="2" id="KW-1185">Reference proteome</keyword>
<dbReference type="GO" id="GO:0032259">
    <property type="term" value="P:methylation"/>
    <property type="evidence" value="ECO:0007669"/>
    <property type="project" value="UniProtKB-KW"/>
</dbReference>
<dbReference type="EMBL" id="JAOWKY010000004">
    <property type="protein sequence ID" value="MCV2869922.1"/>
    <property type="molecule type" value="Genomic_DNA"/>
</dbReference>
<accession>A0ABT2ZFM9</accession>
<reference evidence="1 2" key="1">
    <citation type="submission" date="2022-10" db="EMBL/GenBank/DDBJ databases">
        <title>Defluviimonas sp. nov., isolated from ocean surface water.</title>
        <authorList>
            <person name="He W."/>
            <person name="Wang L."/>
            <person name="Zhang D.-F."/>
        </authorList>
    </citation>
    <scope>NUCLEOTIDE SEQUENCE [LARGE SCALE GENOMIC DNA]</scope>
    <source>
        <strain evidence="1 2">WL0002</strain>
    </source>
</reference>
<gene>
    <name evidence="1" type="ORF">OEW28_14925</name>
</gene>
<organism evidence="1 2">
    <name type="scientific">Albidovulum marisflavi</name>
    <dbReference type="NCBI Taxonomy" id="2984159"/>
    <lineage>
        <taxon>Bacteria</taxon>
        <taxon>Pseudomonadati</taxon>
        <taxon>Pseudomonadota</taxon>
        <taxon>Alphaproteobacteria</taxon>
        <taxon>Rhodobacterales</taxon>
        <taxon>Paracoccaceae</taxon>
        <taxon>Albidovulum</taxon>
    </lineage>
</organism>